<keyword evidence="1" id="KW-1133">Transmembrane helix</keyword>
<comment type="caution">
    <text evidence="3">The sequence shown here is derived from an EMBL/GenBank/DDBJ whole genome shotgun (WGS) entry which is preliminary data.</text>
</comment>
<reference evidence="3" key="1">
    <citation type="journal article" date="2019" name="Sci. Rep.">
        <title>Draft genome of Tanacetum cinerariifolium, the natural source of mosquito coil.</title>
        <authorList>
            <person name="Yamashiro T."/>
            <person name="Shiraishi A."/>
            <person name="Satake H."/>
            <person name="Nakayama K."/>
        </authorList>
    </citation>
    <scope>NUCLEOTIDE SEQUENCE</scope>
</reference>
<sequence length="706" mass="81599">MENFKIYSNPPFYDEEIISTKIDPHYFNVESNLIESLLNRYTLIDYLLELAYIDPIRPGIEEADFDLEEEIHLVENLLGPHATFQCQPLNQNISSSGFDQIQPSQYPHAQPEDRHELLYKLLEDLQINSSNVIAPVLPTKEPKYSLSMEDKHLSTIQETELEEVIKSSVKNLVPISSESEVTFEKENSFFFFLLKFDYLLELAHIDPIPPGIEEADFDLEEQVRLVENLFDSQVEEIELFLDTDDLMSPGIESDDYDSKGDILFLDELLSNDTLPLLKNESSNFDHHDDPSFPRPPLEPPDVEVLFDFKPDSGELISVVMHNIDELSEDECFDPGRGEIDVFANVEDDDYFHFIFVIRIFLPYLTYPEASDSVIKIVALHESLDHFVEIPSGEIKAHIEVLSVLWGNRLPILDGSLPLSRDIDEYVSRCLTCSKFKAEHQKPSGLLQQPKIHEWKWEKITIDLVKKLPRSSDGYDAIWVIMDRLTKSTYFLPIREDYKTDKLAKIYINEILARHGVPVSIISDSDGRFASHLWKALQEALGTRLDMIGILVGILISHWLSFLIITIKERLKMARNHQKSYADKRRKPLEFKVGDRVLLKVSPWKGVELSCIHDTFHVSNLKKCLAKLDVQVPLEEIEIDENIGFVKKPIEIVERDMKNLKRRRIPLVKVRWNSRQGAEYTWECEDQFRKKYPPLFTKPVPSSSVAT</sequence>
<dbReference type="PROSITE" id="PS50994">
    <property type="entry name" value="INTEGRASE"/>
    <property type="match status" value="1"/>
</dbReference>
<keyword evidence="1" id="KW-0812">Transmembrane</keyword>
<protein>
    <submittedName>
        <fullName evidence="3">Retrotransposon protein, putative, Ty3-gypsy subclass</fullName>
    </submittedName>
</protein>
<dbReference type="AlphaFoldDB" id="A0A6L2KSM0"/>
<proteinExistence type="predicted"/>
<dbReference type="InterPro" id="IPR012337">
    <property type="entry name" value="RNaseH-like_sf"/>
</dbReference>
<dbReference type="GO" id="GO:0015074">
    <property type="term" value="P:DNA integration"/>
    <property type="evidence" value="ECO:0007669"/>
    <property type="project" value="InterPro"/>
</dbReference>
<dbReference type="EMBL" id="BKCJ010003034">
    <property type="protein sequence ID" value="GEU52563.1"/>
    <property type="molecule type" value="Genomic_DNA"/>
</dbReference>
<accession>A0A6L2KSM0</accession>
<dbReference type="InterPro" id="IPR001584">
    <property type="entry name" value="Integrase_cat-core"/>
</dbReference>
<evidence type="ECO:0000259" key="2">
    <source>
        <dbReference type="PROSITE" id="PS50994"/>
    </source>
</evidence>
<gene>
    <name evidence="3" type="ORF">Tci_024541</name>
</gene>
<organism evidence="3">
    <name type="scientific">Tanacetum cinerariifolium</name>
    <name type="common">Dalmatian daisy</name>
    <name type="synonym">Chrysanthemum cinerariifolium</name>
    <dbReference type="NCBI Taxonomy" id="118510"/>
    <lineage>
        <taxon>Eukaryota</taxon>
        <taxon>Viridiplantae</taxon>
        <taxon>Streptophyta</taxon>
        <taxon>Embryophyta</taxon>
        <taxon>Tracheophyta</taxon>
        <taxon>Spermatophyta</taxon>
        <taxon>Magnoliopsida</taxon>
        <taxon>eudicotyledons</taxon>
        <taxon>Gunneridae</taxon>
        <taxon>Pentapetalae</taxon>
        <taxon>asterids</taxon>
        <taxon>campanulids</taxon>
        <taxon>Asterales</taxon>
        <taxon>Asteraceae</taxon>
        <taxon>Asteroideae</taxon>
        <taxon>Anthemideae</taxon>
        <taxon>Anthemidinae</taxon>
        <taxon>Tanacetum</taxon>
    </lineage>
</organism>
<dbReference type="PANTHER" id="PTHR45835">
    <property type="entry name" value="YALI0A06105P"/>
    <property type="match status" value="1"/>
</dbReference>
<feature type="transmembrane region" description="Helical" evidence="1">
    <location>
        <begin position="546"/>
        <end position="566"/>
    </location>
</feature>
<keyword evidence="1" id="KW-0472">Membrane</keyword>
<dbReference type="Gene3D" id="3.30.420.10">
    <property type="entry name" value="Ribonuclease H-like superfamily/Ribonuclease H"/>
    <property type="match status" value="1"/>
</dbReference>
<feature type="domain" description="Integrase catalytic" evidence="2">
    <location>
        <begin position="445"/>
        <end position="544"/>
    </location>
</feature>
<dbReference type="SUPFAM" id="SSF53098">
    <property type="entry name" value="Ribonuclease H-like"/>
    <property type="match status" value="1"/>
</dbReference>
<dbReference type="InterPro" id="IPR036397">
    <property type="entry name" value="RNaseH_sf"/>
</dbReference>
<dbReference type="GO" id="GO:0003676">
    <property type="term" value="F:nucleic acid binding"/>
    <property type="evidence" value="ECO:0007669"/>
    <property type="project" value="InterPro"/>
</dbReference>
<dbReference type="PANTHER" id="PTHR45835:SF99">
    <property type="entry name" value="CHROMO DOMAIN-CONTAINING PROTEIN-RELATED"/>
    <property type="match status" value="1"/>
</dbReference>
<name>A0A6L2KSM0_TANCI</name>
<evidence type="ECO:0000313" key="3">
    <source>
        <dbReference type="EMBL" id="GEU52563.1"/>
    </source>
</evidence>
<evidence type="ECO:0000256" key="1">
    <source>
        <dbReference type="SAM" id="Phobius"/>
    </source>
</evidence>